<sequence>MFLFLSLGLKAQKIEQMWNNAQSIAQSKPQDAIRAYDNLMLKAEHEKRYDILLNAGVERRMVTMNWAPDSLLPYAERLKKREALVRRNEPVLSSIYSTLLCALGQSDSPDGQAYAQLALAHPELLAHTRVKTKGNTIDKYFHYDLLHIIGYTLGDFSTLNSYYSHVGNRPATFFTALERLKQNAPTDKASLLKSNYLHQLDSLAQAYHDIKEGAEASILYCQLQREYGLVNDSVLLANAERAIRQWTSYPRVNILRQMVSDMTRSSLSLAQERSLWSTDEERTLTLVYKNVNNVKVIVRKVEEKNLNWEDNDIDDMVEHETMHSRKCFSKTYNLTNTNRLRQYRDEIKLPKLKAGMYLLELNTNPKTIGERTMFFVSDIRLMSLPQAGDTLRLAIVRAKDNQPIHNASIQLDKGKPIAVNGQGELRLYDYEDSTFLYVITPEGSHLPPIDVDRLSDYDLDKADTTRMNIFLDRGVYRPGQIVHVGVIRHQINHTKTKAWSNALTKLYLRNPQGEILDSVSIFTDDYGTAHTSFTLPNKTLNGAYTIGVGWNVASFRVEEYKRPTFTIEISKPTMYYALGDSITLEGKAQNLMGEPVRRARVIVNRTYLSNTKPDTLFTDNRGQFLIPMKLDSSVRTGVSRNFFSINGTITDGTGEQQTFNYTVYADDKRAHLTIQSDGDYRVELHHLPQLCFLLTNRCGVLQKGRVKYWLKGYESDVQSCETSDTYTLKPSDKSDNRSVGVITLPLPANVKKGWNELIATCEGDTARYSFILFDENDKRPCEEMNGWFYATGSDFGEGDSSSVKVYFGTSKRNIHVLYSIFTPEKTLENGTLELSDTIVSRTFSYRPEYGDGMTICYAYYVDGQFLSFYQTINRRLDDKNLNLSWTTFRDRLVPGDKETWRLKVSTPDGHPVRAQLMATLYDRALDRIAENQWKFSLGDRLTEVRAEWLGMDKLLSYYMSIYSHSPSITYNYPSLDMGLAGGAKFIVEGKVVGEDGEPIIGATVMSCERSGLGTVTDIDGHYRLKVHYGETLQFSYIGMQSVVRKVYGSRLDMTMKENSDQLQEVVVRGYSSVKKESLTGSVTIVKNVSSLYGSRAPISPIYIPEERTSSTLTLSPEELQHLTNLPIRKNFMELAFFYPNLMSDTEGNVTLNFTLPESVTSWQFMGLAHTQDMKYGLIRSSILARKHLMVQTNLPRFIRIGDKASMSAKIFSVSDKNIDGKATLLLLNAENEKVIYSETQAFKLKSDSTQVVSFSYTPAMNNTPSLLVCKVIVTDGKMSDGEQHYLPVLDNKELITQAIPFTLVGNEKLTFHPHQLFPTNSEHKGIYPCLRVEYTKHPETMIIDALHAYTHPVDGCAICQAMAYYTTRLGHELAKAHPNLFEVRDSVERKHLTSNLEKNEELKSLSLQETPWTLTAKKETEQKLALVDFLNESKMSEYEKDLTERLRELQQSDGSWTWFKGMSGNRWVTETVMELLVRLNAMIGHQRAIDEMMEKGFHYLAQGKTDLEELYLRALDGRGAKETLTKHGKELIRSLKKNVSTYDIYSLAQSAILLYHYGEQKEARQLVETLKQYTVYDQLKGRYYDSQRAGYSWLDYKIPSHVSALEALQMITPEDRLTIAQMKQWLLQEKRTQYWLTTINSANAIYAFLADKPFADMSDVSGTQTYRFDADKLKTMRNISISGDGYLWVNEKPKDSLSKLYTQPLSATHIGFGAIYVQSIQPSKDIQIPTGELQVKREIVPLQAGPLRVGSHVKVRITLTTSRDLDFVQVVDKRAACMEPVDKTSGYTYGNYCSYYLDIKDNQTNYFIGMLPKGVHVIEQEYYLDRSGTYTTGTITAQCAYAPEYISTEKGTSFSVRLNGSKVR</sequence>
<dbReference type="SUPFAM" id="SSF49464">
    <property type="entry name" value="Carboxypeptidase regulatory domain-like"/>
    <property type="match status" value="1"/>
</dbReference>
<name>C9MQ18_9BACT</name>
<dbReference type="Proteomes" id="UP000003327">
    <property type="component" value="Unassembled WGS sequence"/>
</dbReference>
<reference evidence="3 4" key="1">
    <citation type="submission" date="2009-09" db="EMBL/GenBank/DDBJ databases">
        <authorList>
            <person name="Weinstock G."/>
            <person name="Sodergren E."/>
            <person name="Clifton S."/>
            <person name="Fulton L."/>
            <person name="Fulton B."/>
            <person name="Courtney L."/>
            <person name="Fronick C."/>
            <person name="Harrison M."/>
            <person name="Strong C."/>
            <person name="Farmer C."/>
            <person name="Delahaunty K."/>
            <person name="Markovic C."/>
            <person name="Hall O."/>
            <person name="Minx P."/>
            <person name="Tomlinson C."/>
            <person name="Mitreva M."/>
            <person name="Nelson J."/>
            <person name="Hou S."/>
            <person name="Wollam A."/>
            <person name="Pepin K.H."/>
            <person name="Johnson M."/>
            <person name="Bhonagiri V."/>
            <person name="Nash W.E."/>
            <person name="Warren W."/>
            <person name="Chinwalla A."/>
            <person name="Mardis E.R."/>
            <person name="Wilson R.K."/>
        </authorList>
    </citation>
    <scope>NUCLEOTIDE SEQUENCE [LARGE SCALE GENOMIC DNA]</scope>
    <source>
        <strain evidence="3 4">F0319</strain>
    </source>
</reference>
<dbReference type="PANTHER" id="PTHR40094">
    <property type="entry name" value="ALPHA-2-MACROGLOBULIN HOMOLOG"/>
    <property type="match status" value="1"/>
</dbReference>
<dbReference type="InterPro" id="IPR008930">
    <property type="entry name" value="Terpenoid_cyclase/PrenylTrfase"/>
</dbReference>
<dbReference type="PANTHER" id="PTHR40094:SF1">
    <property type="entry name" value="UBIQUITIN DOMAIN-CONTAINING PROTEIN"/>
    <property type="match status" value="1"/>
</dbReference>
<organism evidence="3 4">
    <name type="scientific">Prevotella veroralis F0319</name>
    <dbReference type="NCBI Taxonomy" id="649761"/>
    <lineage>
        <taxon>Bacteria</taxon>
        <taxon>Pseudomonadati</taxon>
        <taxon>Bacteroidota</taxon>
        <taxon>Bacteroidia</taxon>
        <taxon>Bacteroidales</taxon>
        <taxon>Prevotellaceae</taxon>
        <taxon>Prevotella</taxon>
    </lineage>
</organism>
<comment type="similarity">
    <text evidence="1">Belongs to the protease inhibitor I39 (alpha-2-macroglobulin) family. Bacterial alpha-2-macroglobulin subfamily.</text>
</comment>
<evidence type="ECO:0000256" key="1">
    <source>
        <dbReference type="ARBA" id="ARBA00010556"/>
    </source>
</evidence>
<dbReference type="Pfam" id="PF01835">
    <property type="entry name" value="MG2"/>
    <property type="match status" value="1"/>
</dbReference>
<proteinExistence type="inferred from homology"/>
<dbReference type="InterPro" id="IPR002890">
    <property type="entry name" value="MG2"/>
</dbReference>
<evidence type="ECO:0000313" key="4">
    <source>
        <dbReference type="Proteomes" id="UP000003327"/>
    </source>
</evidence>
<dbReference type="Gene3D" id="1.50.10.20">
    <property type="match status" value="1"/>
</dbReference>
<dbReference type="Gene3D" id="2.60.40.1930">
    <property type="match status" value="1"/>
</dbReference>
<dbReference type="STRING" id="649761.HMPREF0973_01718"/>
<protein>
    <submittedName>
        <fullName evidence="3">Alpha-2-macroglobulin family protein</fullName>
    </submittedName>
</protein>
<dbReference type="SMART" id="SM01360">
    <property type="entry name" value="A2M"/>
    <property type="match status" value="1"/>
</dbReference>
<gene>
    <name evidence="3" type="ORF">HMPREF0973_01718</name>
</gene>
<dbReference type="InterPro" id="IPR041246">
    <property type="entry name" value="Bact_MG10"/>
</dbReference>
<keyword evidence="4" id="KW-1185">Reference proteome</keyword>
<dbReference type="HOGENOM" id="CLU_001849_0_0_10"/>
<evidence type="ECO:0000313" key="3">
    <source>
        <dbReference type="EMBL" id="EEX18522.1"/>
    </source>
</evidence>
<dbReference type="EMBL" id="ACVA01000036">
    <property type="protein sequence ID" value="EEX18522.1"/>
    <property type="molecule type" value="Genomic_DNA"/>
</dbReference>
<dbReference type="Pfam" id="PF17973">
    <property type="entry name" value="bMG10"/>
    <property type="match status" value="1"/>
</dbReference>
<dbReference type="Pfam" id="PF13715">
    <property type="entry name" value="CarbopepD_reg_2"/>
    <property type="match status" value="1"/>
</dbReference>
<feature type="domain" description="Alpha-2-macroglobulin" evidence="2">
    <location>
        <begin position="1134"/>
        <end position="1224"/>
    </location>
</feature>
<dbReference type="InterPro" id="IPR008969">
    <property type="entry name" value="CarboxyPept-like_regulatory"/>
</dbReference>
<dbReference type="Pfam" id="PF00207">
    <property type="entry name" value="A2M"/>
    <property type="match status" value="1"/>
</dbReference>
<evidence type="ECO:0000259" key="2">
    <source>
        <dbReference type="SMART" id="SM01360"/>
    </source>
</evidence>
<accession>C9MQ18</accession>
<dbReference type="InterPro" id="IPR001599">
    <property type="entry name" value="Macroglobln_a2"/>
</dbReference>
<dbReference type="GO" id="GO:0004866">
    <property type="term" value="F:endopeptidase inhibitor activity"/>
    <property type="evidence" value="ECO:0007669"/>
    <property type="project" value="InterPro"/>
</dbReference>
<dbReference type="eggNOG" id="COG2373">
    <property type="taxonomic scope" value="Bacteria"/>
</dbReference>
<dbReference type="SUPFAM" id="SSF48239">
    <property type="entry name" value="Terpenoid cyclases/Protein prenyltransferases"/>
    <property type="match status" value="1"/>
</dbReference>
<dbReference type="InterPro" id="IPR051802">
    <property type="entry name" value="YfhM-like"/>
</dbReference>
<comment type="caution">
    <text evidence="3">The sequence shown here is derived from an EMBL/GenBank/DDBJ whole genome shotgun (WGS) entry which is preliminary data.</text>
</comment>